<proteinExistence type="predicted"/>
<dbReference type="GO" id="GO:0003677">
    <property type="term" value="F:DNA binding"/>
    <property type="evidence" value="ECO:0007669"/>
    <property type="project" value="InterPro"/>
</dbReference>
<dbReference type="AlphaFoldDB" id="A0A8J3GCN0"/>
<comment type="caution">
    <text evidence="5">The sequence shown here is derived from an EMBL/GenBank/DDBJ whole genome shotgun (WGS) entry which is preliminary data.</text>
</comment>
<dbReference type="PROSITE" id="PS50110">
    <property type="entry name" value="RESPONSE_REGULATORY"/>
    <property type="match status" value="1"/>
</dbReference>
<feature type="modified residue" description="4-aspartylphosphate" evidence="2">
    <location>
        <position position="56"/>
    </location>
</feature>
<evidence type="ECO:0000256" key="1">
    <source>
        <dbReference type="ARBA" id="ARBA00022553"/>
    </source>
</evidence>
<dbReference type="PROSITE" id="PS50930">
    <property type="entry name" value="HTH_LYTTR"/>
    <property type="match status" value="1"/>
</dbReference>
<sequence length="243" mass="27434">MTLPLKILIVEDEMLIAANLALQLEGLGYVVCGTVPRGEEALVLAREHKPDLILMDIQLKGVLDGIQTVERLQREHNLAVVYLTANDDDAHFDRAKASNPFAFLSKPFKKQELQRAIELVASHVLASKKNGTADLESAVFDDRIFVRHNDAMVKVMIGDVLYIEAERNYCRIYTKSEEYLLVATLKEIEEKLPTGHFLRVHRSFLINIALVEEVGSTHVVVVDKVIPLSKSMREELLSRIYSI</sequence>
<dbReference type="InterPro" id="IPR050595">
    <property type="entry name" value="Bact_response_regulator"/>
</dbReference>
<dbReference type="SUPFAM" id="SSF52172">
    <property type="entry name" value="CheY-like"/>
    <property type="match status" value="1"/>
</dbReference>
<dbReference type="InterPro" id="IPR007492">
    <property type="entry name" value="LytTR_DNA-bd_dom"/>
</dbReference>
<dbReference type="Proteomes" id="UP000598271">
    <property type="component" value="Unassembled WGS sequence"/>
</dbReference>
<keyword evidence="6" id="KW-1185">Reference proteome</keyword>
<evidence type="ECO:0000256" key="2">
    <source>
        <dbReference type="PROSITE-ProRule" id="PRU00169"/>
    </source>
</evidence>
<dbReference type="PANTHER" id="PTHR44591:SF3">
    <property type="entry name" value="RESPONSE REGULATORY DOMAIN-CONTAINING PROTEIN"/>
    <property type="match status" value="1"/>
</dbReference>
<dbReference type="Gene3D" id="2.40.50.1020">
    <property type="entry name" value="LytTr DNA-binding domain"/>
    <property type="match status" value="1"/>
</dbReference>
<dbReference type="CDD" id="cd17534">
    <property type="entry name" value="REC_DC-like"/>
    <property type="match status" value="1"/>
</dbReference>
<accession>A0A8J3GCN0</accession>
<gene>
    <name evidence="5" type="ORF">GCM10007390_46510</name>
</gene>
<dbReference type="SMART" id="SM00850">
    <property type="entry name" value="LytTR"/>
    <property type="match status" value="1"/>
</dbReference>
<dbReference type="EMBL" id="BMXF01000006">
    <property type="protein sequence ID" value="GHB85730.1"/>
    <property type="molecule type" value="Genomic_DNA"/>
</dbReference>
<reference evidence="5 6" key="1">
    <citation type="journal article" date="2014" name="Int. J. Syst. Evol. Microbiol.">
        <title>Complete genome sequence of Corynebacterium casei LMG S-19264T (=DSM 44701T), isolated from a smear-ripened cheese.</title>
        <authorList>
            <consortium name="US DOE Joint Genome Institute (JGI-PGF)"/>
            <person name="Walter F."/>
            <person name="Albersmeier A."/>
            <person name="Kalinowski J."/>
            <person name="Ruckert C."/>
        </authorList>
    </citation>
    <scope>NUCLEOTIDE SEQUENCE [LARGE SCALE GENOMIC DNA]</scope>
    <source>
        <strain evidence="5 6">KCTC 12866</strain>
    </source>
</reference>
<evidence type="ECO:0000259" key="4">
    <source>
        <dbReference type="PROSITE" id="PS50930"/>
    </source>
</evidence>
<dbReference type="SMART" id="SM00448">
    <property type="entry name" value="REC"/>
    <property type="match status" value="1"/>
</dbReference>
<dbReference type="PANTHER" id="PTHR44591">
    <property type="entry name" value="STRESS RESPONSE REGULATOR PROTEIN 1"/>
    <property type="match status" value="1"/>
</dbReference>
<dbReference type="Pfam" id="PF04397">
    <property type="entry name" value="LytTR"/>
    <property type="match status" value="1"/>
</dbReference>
<evidence type="ECO:0000259" key="3">
    <source>
        <dbReference type="PROSITE" id="PS50110"/>
    </source>
</evidence>
<evidence type="ECO:0000313" key="6">
    <source>
        <dbReference type="Proteomes" id="UP000598271"/>
    </source>
</evidence>
<dbReference type="InterPro" id="IPR011006">
    <property type="entry name" value="CheY-like_superfamily"/>
</dbReference>
<dbReference type="GO" id="GO:0000160">
    <property type="term" value="P:phosphorelay signal transduction system"/>
    <property type="evidence" value="ECO:0007669"/>
    <property type="project" value="InterPro"/>
</dbReference>
<dbReference type="RefSeq" id="WP_189568018.1">
    <property type="nucleotide sequence ID" value="NZ_BMXF01000006.1"/>
</dbReference>
<dbReference type="Gene3D" id="3.40.50.2300">
    <property type="match status" value="1"/>
</dbReference>
<protein>
    <submittedName>
        <fullName evidence="5">Uncharacterized protein</fullName>
    </submittedName>
</protein>
<name>A0A8J3GCN0_9BACT</name>
<dbReference type="Pfam" id="PF00072">
    <property type="entry name" value="Response_reg"/>
    <property type="match status" value="1"/>
</dbReference>
<keyword evidence="1 2" id="KW-0597">Phosphoprotein</keyword>
<dbReference type="InterPro" id="IPR001789">
    <property type="entry name" value="Sig_transdc_resp-reg_receiver"/>
</dbReference>
<organism evidence="5 6">
    <name type="scientific">Persicitalea jodogahamensis</name>
    <dbReference type="NCBI Taxonomy" id="402147"/>
    <lineage>
        <taxon>Bacteria</taxon>
        <taxon>Pseudomonadati</taxon>
        <taxon>Bacteroidota</taxon>
        <taxon>Cytophagia</taxon>
        <taxon>Cytophagales</taxon>
        <taxon>Spirosomataceae</taxon>
        <taxon>Persicitalea</taxon>
    </lineage>
</organism>
<feature type="domain" description="Response regulatory" evidence="3">
    <location>
        <begin position="6"/>
        <end position="121"/>
    </location>
</feature>
<evidence type="ECO:0000313" key="5">
    <source>
        <dbReference type="EMBL" id="GHB85730.1"/>
    </source>
</evidence>
<feature type="domain" description="HTH LytTR-type" evidence="4">
    <location>
        <begin position="144"/>
        <end position="214"/>
    </location>
</feature>